<dbReference type="PROSITE" id="PS51600">
    <property type="entry name" value="SAM_GNMT"/>
    <property type="match status" value="1"/>
</dbReference>
<feature type="binding site" evidence="13">
    <location>
        <position position="41"/>
    </location>
    <ligand>
        <name>S-adenosyl-L-methionine</name>
        <dbReference type="ChEBI" id="CHEBI:59789"/>
    </ligand>
</feature>
<evidence type="ECO:0000256" key="3">
    <source>
        <dbReference type="ARBA" id="ARBA00011999"/>
    </source>
</evidence>
<keyword evidence="9 12" id="KW-0949">S-adenosyl-L-methionine</keyword>
<dbReference type="GO" id="GO:0005542">
    <property type="term" value="F:folic acid binding"/>
    <property type="evidence" value="ECO:0007669"/>
    <property type="project" value="UniProtKB-KW"/>
</dbReference>
<evidence type="ECO:0000256" key="13">
    <source>
        <dbReference type="PIRSR" id="PIRSR000385-2"/>
    </source>
</evidence>
<dbReference type="Gene3D" id="3.40.50.150">
    <property type="entry name" value="Vaccinia Virus protein VP39"/>
    <property type="match status" value="1"/>
</dbReference>
<evidence type="ECO:0000256" key="4">
    <source>
        <dbReference type="ARBA" id="ARBA00019972"/>
    </source>
</evidence>
<evidence type="ECO:0000313" key="16">
    <source>
        <dbReference type="Proteomes" id="UP001209878"/>
    </source>
</evidence>
<dbReference type="GO" id="GO:0046498">
    <property type="term" value="P:S-adenosylhomocysteine metabolic process"/>
    <property type="evidence" value="ECO:0007669"/>
    <property type="project" value="TreeGrafter"/>
</dbReference>
<dbReference type="CDD" id="cd02440">
    <property type="entry name" value="AdoMet_MTases"/>
    <property type="match status" value="1"/>
</dbReference>
<dbReference type="Proteomes" id="UP001209878">
    <property type="component" value="Unassembled WGS sequence"/>
</dbReference>
<dbReference type="Pfam" id="PF08242">
    <property type="entry name" value="Methyltransf_12"/>
    <property type="match status" value="1"/>
</dbReference>
<comment type="caution">
    <text evidence="15">The sequence shown here is derived from an EMBL/GenBank/DDBJ whole genome shotgun (WGS) entry which is preliminary data.</text>
</comment>
<dbReference type="InterPro" id="IPR013217">
    <property type="entry name" value="Methyltransf_12"/>
</dbReference>
<organism evidence="15 16">
    <name type="scientific">Ridgeia piscesae</name>
    <name type="common">Tubeworm</name>
    <dbReference type="NCBI Taxonomy" id="27915"/>
    <lineage>
        <taxon>Eukaryota</taxon>
        <taxon>Metazoa</taxon>
        <taxon>Spiralia</taxon>
        <taxon>Lophotrochozoa</taxon>
        <taxon>Annelida</taxon>
        <taxon>Polychaeta</taxon>
        <taxon>Sedentaria</taxon>
        <taxon>Canalipalpata</taxon>
        <taxon>Sabellida</taxon>
        <taxon>Siboglinidae</taxon>
        <taxon>Ridgeia</taxon>
    </lineage>
</organism>
<dbReference type="InterPro" id="IPR029063">
    <property type="entry name" value="SAM-dependent_MTases_sf"/>
</dbReference>
<evidence type="ECO:0000256" key="10">
    <source>
        <dbReference type="ARBA" id="ARBA00022954"/>
    </source>
</evidence>
<evidence type="ECO:0000256" key="8">
    <source>
        <dbReference type="ARBA" id="ARBA00022679"/>
    </source>
</evidence>
<evidence type="ECO:0000256" key="12">
    <source>
        <dbReference type="PIRNR" id="PIRNR000385"/>
    </source>
</evidence>
<feature type="binding site" evidence="13">
    <location>
        <position position="142"/>
    </location>
    <ligand>
        <name>S-adenosyl-L-methionine</name>
        <dbReference type="ChEBI" id="CHEBI:59789"/>
    </ligand>
</feature>
<dbReference type="GO" id="GO:0042802">
    <property type="term" value="F:identical protein binding"/>
    <property type="evidence" value="ECO:0007669"/>
    <property type="project" value="TreeGrafter"/>
</dbReference>
<name>A0AAD9PBU6_RIDPI</name>
<dbReference type="SUPFAM" id="SSF53335">
    <property type="entry name" value="S-adenosyl-L-methionine-dependent methyltransferases"/>
    <property type="match status" value="1"/>
</dbReference>
<evidence type="ECO:0000259" key="14">
    <source>
        <dbReference type="Pfam" id="PF08242"/>
    </source>
</evidence>
<keyword evidence="7 12" id="KW-0489">Methyltransferase</keyword>
<dbReference type="InterPro" id="IPR014369">
    <property type="entry name" value="Gly/Sar_N_MeTrfase"/>
</dbReference>
<accession>A0AAD9PBU6</accession>
<evidence type="ECO:0000256" key="7">
    <source>
        <dbReference type="ARBA" id="ARBA00022603"/>
    </source>
</evidence>
<feature type="binding site" evidence="13">
    <location>
        <position position="65"/>
    </location>
    <ligand>
        <name>S-adenosyl-L-methionine</name>
        <dbReference type="ChEBI" id="CHEBI:59789"/>
    </ligand>
</feature>
<dbReference type="GO" id="GO:1901052">
    <property type="term" value="P:sarcosine metabolic process"/>
    <property type="evidence" value="ECO:0007669"/>
    <property type="project" value="TreeGrafter"/>
</dbReference>
<dbReference type="PANTHER" id="PTHR16458">
    <property type="entry name" value="GLYCINE N-METHYLTRANSFERASE"/>
    <property type="match status" value="1"/>
</dbReference>
<evidence type="ECO:0000256" key="11">
    <source>
        <dbReference type="ARBA" id="ARBA00048261"/>
    </source>
</evidence>
<feature type="binding site" evidence="13">
    <location>
        <begin position="117"/>
        <end position="118"/>
    </location>
    <ligand>
        <name>S-adenosyl-L-methionine</name>
        <dbReference type="ChEBI" id="CHEBI:59789"/>
    </ligand>
</feature>
<feature type="binding site" evidence="13">
    <location>
        <position position="31"/>
    </location>
    <ligand>
        <name>S-adenosyl-L-methionine</name>
        <dbReference type="ChEBI" id="CHEBI:59789"/>
    </ligand>
</feature>
<keyword evidence="16" id="KW-1185">Reference proteome</keyword>
<evidence type="ECO:0000313" key="15">
    <source>
        <dbReference type="EMBL" id="KAK2191872.1"/>
    </source>
</evidence>
<dbReference type="FunFam" id="3.40.50.150:FF:000113">
    <property type="entry name" value="Glycine N-methyltransferase"/>
    <property type="match status" value="1"/>
</dbReference>
<dbReference type="GO" id="GO:0032259">
    <property type="term" value="P:methylation"/>
    <property type="evidence" value="ECO:0007669"/>
    <property type="project" value="UniProtKB-KW"/>
</dbReference>
<dbReference type="GO" id="GO:0016594">
    <property type="term" value="F:glycine binding"/>
    <property type="evidence" value="ECO:0007669"/>
    <property type="project" value="TreeGrafter"/>
</dbReference>
<dbReference type="AlphaFoldDB" id="A0AAD9PBU6"/>
<comment type="subunit">
    <text evidence="2">Homotetramer.</text>
</comment>
<dbReference type="EC" id="2.1.1.20" evidence="3"/>
<dbReference type="Gene3D" id="3.30.46.10">
    <property type="entry name" value="Glycine N-methyltransferase, chain A, domain 1"/>
    <property type="match status" value="1"/>
</dbReference>
<feature type="binding site" evidence="13">
    <location>
        <position position="22"/>
    </location>
    <ligand>
        <name>S-adenosyl-L-methionine</name>
        <dbReference type="ChEBI" id="CHEBI:59789"/>
    </ligand>
</feature>
<dbReference type="GO" id="GO:0006730">
    <property type="term" value="P:one-carbon metabolic process"/>
    <property type="evidence" value="ECO:0007669"/>
    <property type="project" value="TreeGrafter"/>
</dbReference>
<dbReference type="PIRSF" id="PIRSF000385">
    <property type="entry name" value="Gly_N-mtase"/>
    <property type="match status" value="1"/>
</dbReference>
<keyword evidence="10" id="KW-0290">Folate-binding</keyword>
<keyword evidence="5" id="KW-0963">Cytoplasm</keyword>
<evidence type="ECO:0000256" key="5">
    <source>
        <dbReference type="ARBA" id="ARBA00022490"/>
    </source>
</evidence>
<comment type="subcellular location">
    <subcellularLocation>
        <location evidence="1">Cytoplasm</location>
    </subcellularLocation>
</comment>
<reference evidence="15" key="1">
    <citation type="journal article" date="2023" name="Mol. Biol. Evol.">
        <title>Third-Generation Sequencing Reveals the Adaptive Role of the Epigenome in Three Deep-Sea Polychaetes.</title>
        <authorList>
            <person name="Perez M."/>
            <person name="Aroh O."/>
            <person name="Sun Y."/>
            <person name="Lan Y."/>
            <person name="Juniper S.K."/>
            <person name="Young C.R."/>
            <person name="Angers B."/>
            <person name="Qian P.Y."/>
        </authorList>
    </citation>
    <scope>NUCLEOTIDE SEQUENCE</scope>
    <source>
        <strain evidence="15">R07B-5</strain>
    </source>
</reference>
<protein>
    <recommendedName>
        <fullName evidence="4">Glycine N-methyltransferase</fullName>
        <ecNumber evidence="3">2.1.1.20</ecNumber>
    </recommendedName>
</protein>
<dbReference type="GO" id="GO:0046500">
    <property type="term" value="P:S-adenosylmethionine metabolic process"/>
    <property type="evidence" value="ECO:0007669"/>
    <property type="project" value="TreeGrafter"/>
</dbReference>
<comment type="similarity">
    <text evidence="12">Belongs to the class I-like SAM-binding methyltransferase superfamily. Glycine N-methyltransferase family.</text>
</comment>
<evidence type="ECO:0000256" key="9">
    <source>
        <dbReference type="ARBA" id="ARBA00022691"/>
    </source>
</evidence>
<feature type="binding site" evidence="13">
    <location>
        <position position="86"/>
    </location>
    <ligand>
        <name>S-adenosyl-L-methionine</name>
        <dbReference type="ChEBI" id="CHEBI:59789"/>
    </ligand>
</feature>
<keyword evidence="8 12" id="KW-0808">Transferase</keyword>
<feature type="domain" description="Methyltransferase type 12" evidence="14">
    <location>
        <begin position="62"/>
        <end position="176"/>
    </location>
</feature>
<dbReference type="GO" id="GO:1904047">
    <property type="term" value="F:S-adenosyl-L-methionine binding"/>
    <property type="evidence" value="ECO:0007669"/>
    <property type="project" value="TreeGrafter"/>
</dbReference>
<dbReference type="GO" id="GO:0017174">
    <property type="term" value="F:glycine N-methyltransferase activity"/>
    <property type="evidence" value="ECO:0007669"/>
    <property type="project" value="UniProtKB-EC"/>
</dbReference>
<keyword evidence="6" id="KW-0597">Phosphoprotein</keyword>
<dbReference type="GO" id="GO:0005829">
    <property type="term" value="C:cytosol"/>
    <property type="evidence" value="ECO:0007669"/>
    <property type="project" value="TreeGrafter"/>
</dbReference>
<dbReference type="PANTHER" id="PTHR16458:SF2">
    <property type="entry name" value="GLYCINE N-METHYLTRANSFERASE"/>
    <property type="match status" value="1"/>
</dbReference>
<gene>
    <name evidence="15" type="ORF">NP493_44g13056</name>
</gene>
<evidence type="ECO:0000256" key="6">
    <source>
        <dbReference type="ARBA" id="ARBA00022553"/>
    </source>
</evidence>
<dbReference type="GO" id="GO:0051289">
    <property type="term" value="P:protein homotetramerization"/>
    <property type="evidence" value="ECO:0007669"/>
    <property type="project" value="TreeGrafter"/>
</dbReference>
<comment type="catalytic activity">
    <reaction evidence="11">
        <text>glycine + S-adenosyl-L-methionine = sarcosine + S-adenosyl-L-homocysteine + H(+)</text>
        <dbReference type="Rhea" id="RHEA:19937"/>
        <dbReference type="ChEBI" id="CHEBI:15378"/>
        <dbReference type="ChEBI" id="CHEBI:57305"/>
        <dbReference type="ChEBI" id="CHEBI:57433"/>
        <dbReference type="ChEBI" id="CHEBI:57856"/>
        <dbReference type="ChEBI" id="CHEBI:59789"/>
        <dbReference type="EC" id="2.1.1.20"/>
    </reaction>
    <physiologicalReaction direction="left-to-right" evidence="11">
        <dbReference type="Rhea" id="RHEA:19938"/>
    </physiologicalReaction>
</comment>
<proteinExistence type="inferred from homology"/>
<evidence type="ECO:0000256" key="2">
    <source>
        <dbReference type="ARBA" id="ARBA00011881"/>
    </source>
</evidence>
<evidence type="ECO:0000256" key="1">
    <source>
        <dbReference type="ARBA" id="ARBA00004496"/>
    </source>
</evidence>
<sequence length="300" mass="33895">MGDSVHRTRSEGVPAKGLRDQYADGEAARVWELYIGCTGTRTSQYKEWLTTLLRLHGCQNLLDVACGTGVDSIMLLEEGFKVTSTDASDKMLKYALKERWRRRKEEAFDKWVIEEANWLSLSDDLTHMEGVPKGGFDAVLCLGNSFSHLPDFEGGLLNQKVALTNFWSMIKPGGILLIDHRNFDDVLANGWAPAKNIYYVSDCVKDIQVSNMYTNSRPTLTTFDYTLDIPNNKIQNGNGIPADGTHQFRLSYYPHRLAEFSELLKGVFRNEGKHSVFADFQPLGSVERPAYYIHVVEKSL</sequence>
<dbReference type="EMBL" id="JAODUO010000044">
    <property type="protein sequence ID" value="KAK2191872.1"/>
    <property type="molecule type" value="Genomic_DNA"/>
</dbReference>
<dbReference type="GO" id="GO:0006111">
    <property type="term" value="P:regulation of gluconeogenesis"/>
    <property type="evidence" value="ECO:0007669"/>
    <property type="project" value="TreeGrafter"/>
</dbReference>